<feature type="signal peptide" evidence="1">
    <location>
        <begin position="1"/>
        <end position="22"/>
    </location>
</feature>
<evidence type="ECO:0000313" key="2">
    <source>
        <dbReference type="EMBL" id="SEQ20235.1"/>
    </source>
</evidence>
<dbReference type="AlphaFoldDB" id="A0A1H9E3R9"/>
<gene>
    <name evidence="2" type="ORF">SAMN04487977_1036</name>
</gene>
<accession>A0A1H9E3R9</accession>
<reference evidence="2 3" key="1">
    <citation type="submission" date="2016-10" db="EMBL/GenBank/DDBJ databases">
        <authorList>
            <person name="de Groot N.N."/>
        </authorList>
    </citation>
    <scope>NUCLEOTIDE SEQUENCE [LARGE SCALE GENOMIC DNA]</scope>
    <source>
        <strain evidence="2 3">B25</strain>
    </source>
</reference>
<keyword evidence="1" id="KW-0732">Signal</keyword>
<organism evidence="2 3">
    <name type="scientific">Treponema bryantii</name>
    <dbReference type="NCBI Taxonomy" id="163"/>
    <lineage>
        <taxon>Bacteria</taxon>
        <taxon>Pseudomonadati</taxon>
        <taxon>Spirochaetota</taxon>
        <taxon>Spirochaetia</taxon>
        <taxon>Spirochaetales</taxon>
        <taxon>Treponemataceae</taxon>
        <taxon>Treponema</taxon>
    </lineage>
</organism>
<name>A0A1H9E3R9_9SPIR</name>
<keyword evidence="3" id="KW-1185">Reference proteome</keyword>
<evidence type="ECO:0008006" key="4">
    <source>
        <dbReference type="Google" id="ProtNLM"/>
    </source>
</evidence>
<dbReference type="RefSeq" id="WP_074642001.1">
    <property type="nucleotide sequence ID" value="NZ_FOFU01000003.1"/>
</dbReference>
<feature type="chain" id="PRO_5010162136" description="Outer membrane protein beta-barrel domain-containing protein" evidence="1">
    <location>
        <begin position="23"/>
        <end position="192"/>
    </location>
</feature>
<sequence length="192" mass="20782">MKKLILCILICAAFIPSLFAKANDFDDEPKSEKIFAVVPGVRLSILGLEPTIGFNIYNLDTELSAAISTGIAGEGFGIAPAISVGYCTNPFDQGIVATFGLEYLILTSSYINMLNNFSEDASYVNIPAIHALSLYYRGGFNFNNVFGLTWRVRLPLFMGGGGEYFNITNYQGALLCTLIGICTISVGVKFTI</sequence>
<dbReference type="EMBL" id="FOFU01000003">
    <property type="protein sequence ID" value="SEQ20235.1"/>
    <property type="molecule type" value="Genomic_DNA"/>
</dbReference>
<evidence type="ECO:0000313" key="3">
    <source>
        <dbReference type="Proteomes" id="UP000182360"/>
    </source>
</evidence>
<protein>
    <recommendedName>
        <fullName evidence="4">Outer membrane protein beta-barrel domain-containing protein</fullName>
    </recommendedName>
</protein>
<evidence type="ECO:0000256" key="1">
    <source>
        <dbReference type="SAM" id="SignalP"/>
    </source>
</evidence>
<proteinExistence type="predicted"/>
<dbReference type="Proteomes" id="UP000182360">
    <property type="component" value="Unassembled WGS sequence"/>
</dbReference>